<dbReference type="FunCoup" id="A0A1V8TTM9">
    <property type="interactions" value="112"/>
</dbReference>
<evidence type="ECO:0000259" key="2">
    <source>
        <dbReference type="SMART" id="SM01017"/>
    </source>
</evidence>
<protein>
    <recommendedName>
        <fullName evidence="2">Arrestin C-terminal-like domain-containing protein</fullName>
    </recommendedName>
</protein>
<dbReference type="PANTHER" id="PTHR11188">
    <property type="entry name" value="ARRESTIN DOMAIN CONTAINING PROTEIN"/>
    <property type="match status" value="1"/>
</dbReference>
<dbReference type="GO" id="GO:0070086">
    <property type="term" value="P:ubiquitin-dependent endocytosis"/>
    <property type="evidence" value="ECO:0007669"/>
    <property type="project" value="TreeGrafter"/>
</dbReference>
<dbReference type="InterPro" id="IPR011022">
    <property type="entry name" value="Arrestin_C-like"/>
</dbReference>
<organism evidence="3 4">
    <name type="scientific">Cryoendolithus antarcticus</name>
    <dbReference type="NCBI Taxonomy" id="1507870"/>
    <lineage>
        <taxon>Eukaryota</taxon>
        <taxon>Fungi</taxon>
        <taxon>Dikarya</taxon>
        <taxon>Ascomycota</taxon>
        <taxon>Pezizomycotina</taxon>
        <taxon>Dothideomycetes</taxon>
        <taxon>Dothideomycetidae</taxon>
        <taxon>Cladosporiales</taxon>
        <taxon>Cladosporiaceae</taxon>
        <taxon>Cryoendolithus</taxon>
    </lineage>
</organism>
<feature type="region of interest" description="Disordered" evidence="1">
    <location>
        <begin position="91"/>
        <end position="197"/>
    </location>
</feature>
<gene>
    <name evidence="3" type="ORF">B0A48_00070</name>
</gene>
<feature type="region of interest" description="Disordered" evidence="1">
    <location>
        <begin position="789"/>
        <end position="811"/>
    </location>
</feature>
<dbReference type="InParanoid" id="A0A1V8TTM9"/>
<dbReference type="PANTHER" id="PTHR11188:SF174">
    <property type="entry name" value="ARRESTIN-RELATED TRAFFICKING ADAPTER 10-RELATED"/>
    <property type="match status" value="1"/>
</dbReference>
<comment type="caution">
    <text evidence="3">The sequence shown here is derived from an EMBL/GenBank/DDBJ whole genome shotgun (WGS) entry which is preliminary data.</text>
</comment>
<dbReference type="GO" id="GO:0031625">
    <property type="term" value="F:ubiquitin protein ligase binding"/>
    <property type="evidence" value="ECO:0007669"/>
    <property type="project" value="TreeGrafter"/>
</dbReference>
<feature type="region of interest" description="Disordered" evidence="1">
    <location>
        <begin position="685"/>
        <end position="765"/>
    </location>
</feature>
<dbReference type="Gene3D" id="2.60.40.640">
    <property type="match status" value="1"/>
</dbReference>
<name>A0A1V8TTM9_9PEZI</name>
<dbReference type="GO" id="GO:0005829">
    <property type="term" value="C:cytosol"/>
    <property type="evidence" value="ECO:0007669"/>
    <property type="project" value="TreeGrafter"/>
</dbReference>
<feature type="compositionally biased region" description="Polar residues" evidence="1">
    <location>
        <begin position="693"/>
        <end position="707"/>
    </location>
</feature>
<proteinExistence type="predicted"/>
<feature type="compositionally biased region" description="Polar residues" evidence="1">
    <location>
        <begin position="136"/>
        <end position="165"/>
    </location>
</feature>
<dbReference type="SMART" id="SM01017">
    <property type="entry name" value="Arrestin_C"/>
    <property type="match status" value="1"/>
</dbReference>
<sequence length="975" mass="106772">MAAAVELRSRTGGTLAYYSPTEESASSERATARRSFDFFLPRRTPTGRIRVQALNAFRPEPPIYTTSPPPQRLAWFNLAVSRESAKRFLRSVIQPPTGDTQQKKANRRSWSPGKRKGSVPSVAGGDAAAMRAGIRSSINGPASTIQRPRLNSDNRSTASGVSTRTARSDRSGAVSPRSGSTNGIPGNDTIPGMSLDEEKPIASGNGVSVGITLAEPVLFLQGFDNNESAPGNTALLRGSLHVRVAKAAKIKAITLRFKGKSMTKWPEGIPPRKIDFEETNTIMSHTWPFFNAQFESAERGTCADQVQLFKSEGASSTITRLDPIGRLSPNSSSVNLTSREAKRLSLQVNSSRSFGKGDTPPNAASVAAKGYRTFLPGDYLYNFELPIDSRMPETIGVDLGSVTYELEASIERSGAFRANLAGTKEVILIRAPSEGSLETVEPIAISRNWEDQLHYDIVISGKSFPLGSQVPIAFKLTPLAKVQCHRIKVLVTENVEYFCANKHVHRMEPTRKVQLFEKRSDSDPTSSFPGSTMRITSGGGIPYDARARAARGENVTPADTTNLLGNLEGDSNIGPTEMEFNVQLPSCHTMKERDRSQRLHFDTTYQNIQVHHWIKIVMRLSKPDAVDPTKRRHFEISIDSPFHILSCRATQANTSLPAYTSPESGTNGAHLYDCGCPGATRRRNSPAVIPGINNVTNITPDSTSSDAPTPRPSIARPPTVHLHGAGSNPNGRSQPVRPMHMLRAPSFNPPAFEDEEPPPPLITPPPQYDTIASPTSGLSDYFARLSDAYDDEDSGDEAHRGGRVNIPLTPGARLNRKRNDLIVTTHIHHHGQELSHGSLPAEVRNQIVDEVIVPQPLLLRITNGRPLLGEEPNNLAITQVCRLARQHRDQIRTSTHVPIVACKRSLMYETQRLDRSVLLLDQVKSNVKPGFLTLENHNTTEVDLWIGSLAMEPAPESEQPGLSHERGVHTRRETS</sequence>
<dbReference type="Pfam" id="PF02752">
    <property type="entry name" value="Arrestin_C"/>
    <property type="match status" value="1"/>
</dbReference>
<evidence type="ECO:0000313" key="3">
    <source>
        <dbReference type="EMBL" id="OQO14689.1"/>
    </source>
</evidence>
<dbReference type="OrthoDB" id="2238745at2759"/>
<dbReference type="AlphaFoldDB" id="A0A1V8TTM9"/>
<dbReference type="Proteomes" id="UP000192596">
    <property type="component" value="Unassembled WGS sequence"/>
</dbReference>
<dbReference type="STRING" id="1507870.A0A1V8TTM9"/>
<dbReference type="EMBL" id="NAJO01000001">
    <property type="protein sequence ID" value="OQO14689.1"/>
    <property type="molecule type" value="Genomic_DNA"/>
</dbReference>
<evidence type="ECO:0000256" key="1">
    <source>
        <dbReference type="SAM" id="MobiDB-lite"/>
    </source>
</evidence>
<evidence type="ECO:0000313" key="4">
    <source>
        <dbReference type="Proteomes" id="UP000192596"/>
    </source>
</evidence>
<feature type="region of interest" description="Disordered" evidence="1">
    <location>
        <begin position="953"/>
        <end position="975"/>
    </location>
</feature>
<dbReference type="InterPro" id="IPR014752">
    <property type="entry name" value="Arrestin-like_C"/>
</dbReference>
<dbReference type="GO" id="GO:0030674">
    <property type="term" value="F:protein-macromolecule adaptor activity"/>
    <property type="evidence" value="ECO:0007669"/>
    <property type="project" value="TreeGrafter"/>
</dbReference>
<feature type="compositionally biased region" description="Basic and acidic residues" evidence="1">
    <location>
        <begin position="963"/>
        <end position="975"/>
    </location>
</feature>
<feature type="domain" description="Arrestin C-terminal-like" evidence="2">
    <location>
        <begin position="449"/>
        <end position="649"/>
    </location>
</feature>
<keyword evidence="4" id="KW-1185">Reference proteome</keyword>
<dbReference type="InterPro" id="IPR050357">
    <property type="entry name" value="Arrestin_domain-protein"/>
</dbReference>
<reference evidence="4" key="1">
    <citation type="submission" date="2017-03" db="EMBL/GenBank/DDBJ databases">
        <title>Genomes of endolithic fungi from Antarctica.</title>
        <authorList>
            <person name="Coleine C."/>
            <person name="Masonjones S."/>
            <person name="Stajich J.E."/>
        </authorList>
    </citation>
    <scope>NUCLEOTIDE SEQUENCE [LARGE SCALE GENOMIC DNA]</scope>
    <source>
        <strain evidence="4">CCFEE 5527</strain>
    </source>
</reference>
<accession>A0A1V8TTM9</accession>